<evidence type="ECO:0000313" key="3">
    <source>
        <dbReference type="EMBL" id="MDG0813660.1"/>
    </source>
</evidence>
<dbReference type="SMART" id="SM00530">
    <property type="entry name" value="HTH_XRE"/>
    <property type="match status" value="1"/>
</dbReference>
<sequence>MDQLKRRLRELRKALGMTMAELAGSIAVSPGNVGDWESEKRNSVPSAGALIAIGNELGVSLDWLLLGIGSPFLSKKPGMSEEGGSGENDGALGKNFPSEKTGIRPAVDELLETASRLEADDLAHVQYIVRRLCESTPDAGGQRRPRD</sequence>
<dbReference type="Pfam" id="PF12844">
    <property type="entry name" value="HTH_19"/>
    <property type="match status" value="1"/>
</dbReference>
<gene>
    <name evidence="3" type="ORF">OMP40_33490</name>
</gene>
<evidence type="ECO:0000313" key="4">
    <source>
        <dbReference type="Proteomes" id="UP001153404"/>
    </source>
</evidence>
<name>A0A9X4KYM5_9BACL</name>
<dbReference type="AlphaFoldDB" id="A0A9X4KYM5"/>
<feature type="region of interest" description="Disordered" evidence="1">
    <location>
        <begin position="75"/>
        <end position="101"/>
    </location>
</feature>
<keyword evidence="4" id="KW-1185">Reference proteome</keyword>
<accession>A0A9X4KYM5</accession>
<dbReference type="RefSeq" id="WP_277537750.1">
    <property type="nucleotide sequence ID" value="NZ_JAPDIA010000008.1"/>
</dbReference>
<dbReference type="EMBL" id="JAPDIA010000008">
    <property type="protein sequence ID" value="MDG0813660.1"/>
    <property type="molecule type" value="Genomic_DNA"/>
</dbReference>
<organism evidence="3 4">
    <name type="scientific">Cohnella rhizosphaerae</name>
    <dbReference type="NCBI Taxonomy" id="1457232"/>
    <lineage>
        <taxon>Bacteria</taxon>
        <taxon>Bacillati</taxon>
        <taxon>Bacillota</taxon>
        <taxon>Bacilli</taxon>
        <taxon>Bacillales</taxon>
        <taxon>Paenibacillaceae</taxon>
        <taxon>Cohnella</taxon>
    </lineage>
</organism>
<dbReference type="PROSITE" id="PS50943">
    <property type="entry name" value="HTH_CROC1"/>
    <property type="match status" value="1"/>
</dbReference>
<proteinExistence type="predicted"/>
<dbReference type="InterPro" id="IPR010982">
    <property type="entry name" value="Lambda_DNA-bd_dom_sf"/>
</dbReference>
<comment type="caution">
    <text evidence="3">The sequence shown here is derived from an EMBL/GenBank/DDBJ whole genome shotgun (WGS) entry which is preliminary data.</text>
</comment>
<protein>
    <submittedName>
        <fullName evidence="3">Helix-turn-helix domain-containing protein</fullName>
    </submittedName>
</protein>
<dbReference type="GO" id="GO:0003677">
    <property type="term" value="F:DNA binding"/>
    <property type="evidence" value="ECO:0007669"/>
    <property type="project" value="InterPro"/>
</dbReference>
<dbReference type="Proteomes" id="UP001153404">
    <property type="component" value="Unassembled WGS sequence"/>
</dbReference>
<dbReference type="Gene3D" id="1.10.260.40">
    <property type="entry name" value="lambda repressor-like DNA-binding domains"/>
    <property type="match status" value="1"/>
</dbReference>
<reference evidence="3" key="1">
    <citation type="submission" date="2022-10" db="EMBL/GenBank/DDBJ databases">
        <title>Comparative genomic analysis of Cohnella hashimotonis sp. nov., isolated from the International Space Station.</title>
        <authorList>
            <person name="Simpson A."/>
            <person name="Venkateswaran K."/>
        </authorList>
    </citation>
    <scope>NUCLEOTIDE SEQUENCE</scope>
    <source>
        <strain evidence="3">DSM 28161</strain>
    </source>
</reference>
<dbReference type="InterPro" id="IPR001387">
    <property type="entry name" value="Cro/C1-type_HTH"/>
</dbReference>
<evidence type="ECO:0000256" key="1">
    <source>
        <dbReference type="SAM" id="MobiDB-lite"/>
    </source>
</evidence>
<evidence type="ECO:0000259" key="2">
    <source>
        <dbReference type="PROSITE" id="PS50943"/>
    </source>
</evidence>
<dbReference type="CDD" id="cd00093">
    <property type="entry name" value="HTH_XRE"/>
    <property type="match status" value="1"/>
</dbReference>
<feature type="domain" description="HTH cro/C1-type" evidence="2">
    <location>
        <begin position="8"/>
        <end position="64"/>
    </location>
</feature>
<dbReference type="SUPFAM" id="SSF47413">
    <property type="entry name" value="lambda repressor-like DNA-binding domains"/>
    <property type="match status" value="1"/>
</dbReference>